<proteinExistence type="predicted"/>
<organism evidence="2 3">
    <name type="scientific">Polyplosphaeria fusca</name>
    <dbReference type="NCBI Taxonomy" id="682080"/>
    <lineage>
        <taxon>Eukaryota</taxon>
        <taxon>Fungi</taxon>
        <taxon>Dikarya</taxon>
        <taxon>Ascomycota</taxon>
        <taxon>Pezizomycotina</taxon>
        <taxon>Dothideomycetes</taxon>
        <taxon>Pleosporomycetidae</taxon>
        <taxon>Pleosporales</taxon>
        <taxon>Tetraplosphaeriaceae</taxon>
        <taxon>Polyplosphaeria</taxon>
    </lineage>
</organism>
<evidence type="ECO:0000313" key="3">
    <source>
        <dbReference type="Proteomes" id="UP000799444"/>
    </source>
</evidence>
<dbReference type="EMBL" id="ML996184">
    <property type="protein sequence ID" value="KAF2732014.1"/>
    <property type="molecule type" value="Genomic_DNA"/>
</dbReference>
<protein>
    <submittedName>
        <fullName evidence="2">Uncharacterized protein</fullName>
    </submittedName>
</protein>
<gene>
    <name evidence="2" type="ORF">EJ04DRAFT_566306</name>
</gene>
<name>A0A9P4UZ36_9PLEO</name>
<evidence type="ECO:0000313" key="2">
    <source>
        <dbReference type="EMBL" id="KAF2732014.1"/>
    </source>
</evidence>
<accession>A0A9P4UZ36</accession>
<dbReference type="OrthoDB" id="3790934at2759"/>
<feature type="compositionally biased region" description="Basic residues" evidence="1">
    <location>
        <begin position="459"/>
        <end position="472"/>
    </location>
</feature>
<dbReference type="AlphaFoldDB" id="A0A9P4UZ36"/>
<feature type="region of interest" description="Disordered" evidence="1">
    <location>
        <begin position="447"/>
        <end position="472"/>
    </location>
</feature>
<sequence length="472" mass="52588">MIDSRKSTTFANIRAELDVCDTRDVSHMVKALDNGYYKPLNNAARKIWESKYGSLSEETPSDKNDTNVGVRPPKEHGLAYGLARGVPIVLGIEELPWPRVPSLQTLGTNLIKELDNNEPNLVPSTGDPDDDKVAAAALLAKLGDPDFKGPHSLFSMECALLNDARVRPCSTSAWEGVLRETNYACDIMPAGAVRELDLEDVHQVSVLISGPRVWLLFPLSNHNLRVFMKYVSRKGKKNRISHAMMFDLLQDGLAFIQQPGETLIIPPFCLTASVSSKLSISVGNSVTLATGFVHRLQNMDLFMTQNALQDEKVRFVELAAFYGELMGDLSTILENKVSKYDARPLVRSITDIWSKAMPKICKMFTTLYPKPETAKGMQARELGRLLAGAMAEAAPNHRDDVPCWICGVAIKWNRRPVDHMIHRLGKHIVESHWEAAVSPAIMELKRKTAEDVGPDPNRRRSGRKRVKRTAIE</sequence>
<comment type="caution">
    <text evidence="2">The sequence shown here is derived from an EMBL/GenBank/DDBJ whole genome shotgun (WGS) entry which is preliminary data.</text>
</comment>
<reference evidence="2" key="1">
    <citation type="journal article" date="2020" name="Stud. Mycol.">
        <title>101 Dothideomycetes genomes: a test case for predicting lifestyles and emergence of pathogens.</title>
        <authorList>
            <person name="Haridas S."/>
            <person name="Albert R."/>
            <person name="Binder M."/>
            <person name="Bloem J."/>
            <person name="Labutti K."/>
            <person name="Salamov A."/>
            <person name="Andreopoulos B."/>
            <person name="Baker S."/>
            <person name="Barry K."/>
            <person name="Bills G."/>
            <person name="Bluhm B."/>
            <person name="Cannon C."/>
            <person name="Castanera R."/>
            <person name="Culley D."/>
            <person name="Daum C."/>
            <person name="Ezra D."/>
            <person name="Gonzalez J."/>
            <person name="Henrissat B."/>
            <person name="Kuo A."/>
            <person name="Liang C."/>
            <person name="Lipzen A."/>
            <person name="Lutzoni F."/>
            <person name="Magnuson J."/>
            <person name="Mondo S."/>
            <person name="Nolan M."/>
            <person name="Ohm R."/>
            <person name="Pangilinan J."/>
            <person name="Park H.-J."/>
            <person name="Ramirez L."/>
            <person name="Alfaro M."/>
            <person name="Sun H."/>
            <person name="Tritt A."/>
            <person name="Yoshinaga Y."/>
            <person name="Zwiers L.-H."/>
            <person name="Turgeon B."/>
            <person name="Goodwin S."/>
            <person name="Spatafora J."/>
            <person name="Crous P."/>
            <person name="Grigoriev I."/>
        </authorList>
    </citation>
    <scope>NUCLEOTIDE SEQUENCE</scope>
    <source>
        <strain evidence="2">CBS 125425</strain>
    </source>
</reference>
<keyword evidence="3" id="KW-1185">Reference proteome</keyword>
<dbReference type="Proteomes" id="UP000799444">
    <property type="component" value="Unassembled WGS sequence"/>
</dbReference>
<evidence type="ECO:0000256" key="1">
    <source>
        <dbReference type="SAM" id="MobiDB-lite"/>
    </source>
</evidence>